<organism evidence="3 4">
    <name type="scientific">Eutypa lata (strain UCR-EL1)</name>
    <name type="common">Grapevine dieback disease fungus</name>
    <name type="synonym">Eutypa armeniacae</name>
    <dbReference type="NCBI Taxonomy" id="1287681"/>
    <lineage>
        <taxon>Eukaryota</taxon>
        <taxon>Fungi</taxon>
        <taxon>Dikarya</taxon>
        <taxon>Ascomycota</taxon>
        <taxon>Pezizomycotina</taxon>
        <taxon>Sordariomycetes</taxon>
        <taxon>Xylariomycetidae</taxon>
        <taxon>Xylariales</taxon>
        <taxon>Diatrypaceae</taxon>
        <taxon>Eutypa</taxon>
    </lineage>
</organism>
<dbReference type="Pfam" id="PF02458">
    <property type="entry name" value="Transferase"/>
    <property type="match status" value="1"/>
</dbReference>
<dbReference type="InterPro" id="IPR023213">
    <property type="entry name" value="CAT-like_dom_sf"/>
</dbReference>
<dbReference type="InterPro" id="IPR050317">
    <property type="entry name" value="Plant_Fungal_Acyltransferase"/>
</dbReference>
<dbReference type="eggNOG" id="ENOG502T74S">
    <property type="taxonomic scope" value="Eukaryota"/>
</dbReference>
<evidence type="ECO:0000256" key="1">
    <source>
        <dbReference type="ARBA" id="ARBA00022679"/>
    </source>
</evidence>
<dbReference type="HOGENOM" id="CLU_026450_2_1_1"/>
<accession>M7T1E3</accession>
<dbReference type="Proteomes" id="UP000012174">
    <property type="component" value="Unassembled WGS sequence"/>
</dbReference>
<evidence type="ECO:0000313" key="3">
    <source>
        <dbReference type="EMBL" id="EMR70648.1"/>
    </source>
</evidence>
<keyword evidence="4" id="KW-1185">Reference proteome</keyword>
<dbReference type="GO" id="GO:0016747">
    <property type="term" value="F:acyltransferase activity, transferring groups other than amino-acyl groups"/>
    <property type="evidence" value="ECO:0007669"/>
    <property type="project" value="TreeGrafter"/>
</dbReference>
<dbReference type="PANTHER" id="PTHR31642:SF310">
    <property type="entry name" value="FATTY ALCOHOL:CAFFEOYL-COA ACYLTRANSFERASE"/>
    <property type="match status" value="1"/>
</dbReference>
<dbReference type="KEGG" id="ela:UCREL1_2307"/>
<reference evidence="4" key="1">
    <citation type="journal article" date="2013" name="Genome Announc.">
        <title>Draft genome sequence of the grapevine dieback fungus Eutypa lata UCR-EL1.</title>
        <authorList>
            <person name="Blanco-Ulate B."/>
            <person name="Rolshausen P.E."/>
            <person name="Cantu D."/>
        </authorList>
    </citation>
    <scope>NUCLEOTIDE SEQUENCE [LARGE SCALE GENOMIC DNA]</scope>
    <source>
        <strain evidence="4">UCR-EL1</strain>
    </source>
</reference>
<feature type="region of interest" description="Disordered" evidence="2">
    <location>
        <begin position="211"/>
        <end position="251"/>
    </location>
</feature>
<name>M7T1E3_EUTLA</name>
<evidence type="ECO:0000256" key="2">
    <source>
        <dbReference type="SAM" id="MobiDB-lite"/>
    </source>
</evidence>
<sequence length="490" mass="53463">MAAAVQEHRVQPYSAWGEEGKDEITQLSDLDHLMPKLYVHMIEVFELPADANKDAIINNLLQGLARTLDDYPIVAGTLHFDNEARRIVVKKQHGSAVSLYVKTAEVDDIPAFSFLDEKDFPVHLLDASKVLPPAFAGQFPVPGQDTSATGTPALALQVTFIEGGLILALAVSHQVCDGPGCEAFLDALSRHSAAATQGTVYVSPTPIPNRSILRATSKPSPSTWEKLGPQYPTFKAPDTPSPPPPADAKPPAVKTRIWHIPLRNLQKLKAEAKTEGAGWISTYDAMLALLWRAVVRAKLPLLKPTGTAPSKAIHAVNSRGRTDPPISGRYIGSAVTLPQSEVLTVADVMADGALPLLARTVRGATNSITPAYVSSLVSWAGGCNDLRWTELDMHWVLGLDCMAFDWHTMKSYHTHDYGFGKPKALRWPHPQFEGFFFVLPTRKGVRVGRGDEVDADEGIEVCLGLEESCYPRFETDEELLRYAEPRGLGV</sequence>
<dbReference type="Gene3D" id="3.30.559.10">
    <property type="entry name" value="Chloramphenicol acetyltransferase-like domain"/>
    <property type="match status" value="2"/>
</dbReference>
<protein>
    <submittedName>
        <fullName evidence="3">Putative transferase family protein</fullName>
    </submittedName>
</protein>
<dbReference type="PANTHER" id="PTHR31642">
    <property type="entry name" value="TRICHOTHECENE 3-O-ACETYLTRANSFERASE"/>
    <property type="match status" value="1"/>
</dbReference>
<dbReference type="EMBL" id="KB705804">
    <property type="protein sequence ID" value="EMR70648.1"/>
    <property type="molecule type" value="Genomic_DNA"/>
</dbReference>
<dbReference type="AlphaFoldDB" id="M7T1E3"/>
<gene>
    <name evidence="3" type="ORF">UCREL1_2307</name>
</gene>
<keyword evidence="1 3" id="KW-0808">Transferase</keyword>
<dbReference type="OMA" id="CQSSKAH"/>
<evidence type="ECO:0000313" key="4">
    <source>
        <dbReference type="Proteomes" id="UP000012174"/>
    </source>
</evidence>
<dbReference type="OrthoDB" id="671439at2759"/>
<proteinExistence type="predicted"/>
<feature type="compositionally biased region" description="Pro residues" evidence="2">
    <location>
        <begin position="239"/>
        <end position="248"/>
    </location>
</feature>
<dbReference type="GO" id="GO:0044550">
    <property type="term" value="P:secondary metabolite biosynthetic process"/>
    <property type="evidence" value="ECO:0007669"/>
    <property type="project" value="TreeGrafter"/>
</dbReference>